<proteinExistence type="inferred from homology"/>
<evidence type="ECO:0000313" key="3">
    <source>
        <dbReference type="EMBL" id="PIT94443.1"/>
    </source>
</evidence>
<dbReference type="GO" id="GO:0019509">
    <property type="term" value="P:L-methionine salvage from methylthioadenosine"/>
    <property type="evidence" value="ECO:0007669"/>
    <property type="project" value="TreeGrafter"/>
</dbReference>
<protein>
    <submittedName>
        <fullName evidence="3">S-methyl-5-thioribose-1-phosphate isomerase</fullName>
    </submittedName>
</protein>
<comment type="similarity">
    <text evidence="2">Belongs to the eIF-2B alpha/beta/delta subunits family.</text>
</comment>
<dbReference type="AlphaFoldDB" id="A0A2M6WNU4"/>
<gene>
    <name evidence="3" type="ORF">COT98_03885</name>
</gene>
<dbReference type="NCBIfam" id="TIGR00524">
    <property type="entry name" value="eIF-2B_rel"/>
    <property type="match status" value="1"/>
</dbReference>
<comment type="caution">
    <text evidence="3">The sequence shown here is derived from an EMBL/GenBank/DDBJ whole genome shotgun (WGS) entry which is preliminary data.</text>
</comment>
<dbReference type="SUPFAM" id="SSF100950">
    <property type="entry name" value="NagB/RpiA/CoA transferase-like"/>
    <property type="match status" value="1"/>
</dbReference>
<dbReference type="EMBL" id="PFAQ01000052">
    <property type="protein sequence ID" value="PIT94443.1"/>
    <property type="molecule type" value="Genomic_DNA"/>
</dbReference>
<feature type="non-terminal residue" evidence="3">
    <location>
        <position position="1"/>
    </location>
</feature>
<dbReference type="GO" id="GO:0046523">
    <property type="term" value="F:S-methyl-5-thioribose-1-phosphate isomerase activity"/>
    <property type="evidence" value="ECO:0007669"/>
    <property type="project" value="TreeGrafter"/>
</dbReference>
<dbReference type="Proteomes" id="UP000228900">
    <property type="component" value="Unassembled WGS sequence"/>
</dbReference>
<keyword evidence="1 3" id="KW-0413">Isomerase</keyword>
<dbReference type="Pfam" id="PF01008">
    <property type="entry name" value="IF-2B"/>
    <property type="match status" value="1"/>
</dbReference>
<dbReference type="FunFam" id="3.40.50.10470:FF:000006">
    <property type="entry name" value="Methylthioribose-1-phosphate isomerase"/>
    <property type="match status" value="1"/>
</dbReference>
<evidence type="ECO:0000313" key="4">
    <source>
        <dbReference type="Proteomes" id="UP000228900"/>
    </source>
</evidence>
<dbReference type="Gene3D" id="3.40.50.10470">
    <property type="entry name" value="Translation initiation factor eif-2b, domain 2"/>
    <property type="match status" value="1"/>
</dbReference>
<dbReference type="InterPro" id="IPR011559">
    <property type="entry name" value="Initiation_fac_2B_a/b/d"/>
</dbReference>
<dbReference type="NCBIfam" id="NF004326">
    <property type="entry name" value="PRK05720.1"/>
    <property type="match status" value="1"/>
</dbReference>
<accession>A0A2M6WNU4</accession>
<dbReference type="InterPro" id="IPR042529">
    <property type="entry name" value="IF_2B-like_C"/>
</dbReference>
<dbReference type="InterPro" id="IPR000649">
    <property type="entry name" value="IF-2B-related"/>
</dbReference>
<dbReference type="InterPro" id="IPR037171">
    <property type="entry name" value="NagB/RpiA_transferase-like"/>
</dbReference>
<evidence type="ECO:0000256" key="2">
    <source>
        <dbReference type="RuleBase" id="RU003814"/>
    </source>
</evidence>
<organism evidence="3 4">
    <name type="scientific">Candidatus Falkowbacteria bacterium CG10_big_fil_rev_8_21_14_0_10_39_9</name>
    <dbReference type="NCBI Taxonomy" id="1974566"/>
    <lineage>
        <taxon>Bacteria</taxon>
        <taxon>Candidatus Falkowiibacteriota</taxon>
    </lineage>
</organism>
<dbReference type="PANTHER" id="PTHR43475:SF1">
    <property type="entry name" value="METHYLTHIORIBOSE-1-PHOSPHATE ISOMERASE"/>
    <property type="match status" value="1"/>
</dbReference>
<sequence>EYGNQLIKSGMTILTHCNAGSLSAIWFGTATAPIFQAVLAGKDIKVRLDETRPWLQGSRLTAWEMDRAGIDYTVNIDSASGYLMSHGLVDMVIVGADRIAANGDVANKIGTYPLALMAREHGIPFYVAAVSATIDFTLKTGSGIKIEERSGNEILRDIRYKYEPIAPRSAKSFNPVFDMTQASLITGIITEYGIFKPGDLKLISK</sequence>
<dbReference type="PANTHER" id="PTHR43475">
    <property type="entry name" value="METHYLTHIORIBOSE-1-PHOSPHATE ISOMERASE"/>
    <property type="match status" value="1"/>
</dbReference>
<evidence type="ECO:0000256" key="1">
    <source>
        <dbReference type="ARBA" id="ARBA00023235"/>
    </source>
</evidence>
<reference evidence="4" key="1">
    <citation type="submission" date="2017-09" db="EMBL/GenBank/DDBJ databases">
        <title>Depth-based differentiation of microbial function through sediment-hosted aquifers and enrichment of novel symbionts in the deep terrestrial subsurface.</title>
        <authorList>
            <person name="Probst A.J."/>
            <person name="Ladd B."/>
            <person name="Jarett J.K."/>
            <person name="Geller-Mcgrath D.E."/>
            <person name="Sieber C.M.K."/>
            <person name="Emerson J.B."/>
            <person name="Anantharaman K."/>
            <person name="Thomas B.C."/>
            <person name="Malmstrom R."/>
            <person name="Stieglmeier M."/>
            <person name="Klingl A."/>
            <person name="Woyke T."/>
            <person name="Ryan C.M."/>
            <person name="Banfield J.F."/>
        </authorList>
    </citation>
    <scope>NUCLEOTIDE SEQUENCE [LARGE SCALE GENOMIC DNA]</scope>
</reference>
<name>A0A2M6WNU4_9BACT</name>